<dbReference type="InterPro" id="IPR053277">
    <property type="entry name" value="Endomembrane_traffic_mod"/>
</dbReference>
<sequence length="868" mass="100715">MREIKIEHLAYHLKQARAKNKPQPIFFLGAGASKSGQIPLADEIARKILKEYPGHPFIEELPASERSYAKLMGCLLPNERDELLKEYIDRAKINVTHIYLAQLIKEGYVDYVLTVNFDNLMLRALALYNIFPSTYDMAILNDLTTSTFKEKSVVYLHGQHHGLWLLNTPEEMERVKMTVPKIFDSIKNRRPWIFLGYSGEDPIFEHIRNLGRFDNGLYWVIYKDNLPDKNVLEFISDVNSNGFLIRGYDSDSFMLKLNRELGLEQPTIVDKPFTAMQNLLEEIVDIDEEEHFKGVKERLDISKRQVEDAILQYELGETETSRSSNENKIDLLKREIIDLIISEKFDDTEISEIEKKVIISKDSEASKLLGDLYFHWGVFLGKLAQSKSGIDSENLFFKSLKKYEKCIDINPERFEALNNWGGVLVNLARMSDVNETEKFYKESFSKFQLATEIKPEFAEAFYNWGISLRSLARMKTGEESEDLFSQSLIKLLIALELKPNDPQYLSNLGVSFLNFAYTKDGQVAEELFQKSIETFGKALKFGANDYSFYYSYANCLQGYAKMKSGEDSYELNCQSVELYQKALEKKPDDYEAYLNWGYVLAEMAHRKEGSEQDQLFKESFEKFNLAIQINPNFQPAYYNLGFYMGMFAKSKDGIDSENLLRQSFTYFQRAIELDCDDEKTYFSWGNNLAALAEVKNGEEAERLFLEAFKKYEEALRINPKYPQVYYNWGNFLGALAKKKDLSEKDDLYLRCFRKFEEAVDIKADYFEAYNNWGVCLFDFALQKEGEKQVHLYQQAIEKFLKVFELTGRCYSLASMFAKTGNIKEVFHYLEVGLKNNEVSVNEVIKDEDWISYNGNPDFQAIIAKFLPS</sequence>
<name>A0ABS9BZU0_9BACT</name>
<dbReference type="PANTHER" id="PTHR45005:SF2">
    <property type="entry name" value="PROTEIN HLB1"/>
    <property type="match status" value="1"/>
</dbReference>
<dbReference type="Pfam" id="PF13289">
    <property type="entry name" value="SIR2_2"/>
    <property type="match status" value="1"/>
</dbReference>
<protein>
    <submittedName>
        <fullName evidence="1">SIR2 family protein</fullName>
    </submittedName>
</protein>
<dbReference type="Proteomes" id="UP001201449">
    <property type="component" value="Unassembled WGS sequence"/>
</dbReference>
<dbReference type="SUPFAM" id="SSF48452">
    <property type="entry name" value="TPR-like"/>
    <property type="match status" value="2"/>
</dbReference>
<dbReference type="Gene3D" id="3.40.50.1220">
    <property type="entry name" value="TPP-binding domain"/>
    <property type="match status" value="1"/>
</dbReference>
<proteinExistence type="predicted"/>
<dbReference type="SUPFAM" id="SSF52467">
    <property type="entry name" value="DHS-like NAD/FAD-binding domain"/>
    <property type="match status" value="1"/>
</dbReference>
<dbReference type="Gene3D" id="1.25.40.10">
    <property type="entry name" value="Tetratricopeptide repeat domain"/>
    <property type="match status" value="4"/>
</dbReference>
<reference evidence="1 2" key="1">
    <citation type="submission" date="2022-01" db="EMBL/GenBank/DDBJ databases">
        <title>Mariniradius saccharolyticus sp. nov., isolated from sediment of a river.</title>
        <authorList>
            <person name="Liu H."/>
        </authorList>
    </citation>
    <scope>NUCLEOTIDE SEQUENCE [LARGE SCALE GENOMIC DNA]</scope>
    <source>
        <strain evidence="1 2">RY-2</strain>
    </source>
</reference>
<dbReference type="Pfam" id="PF06552">
    <property type="entry name" value="TOM20_plant"/>
    <property type="match status" value="2"/>
</dbReference>
<comment type="caution">
    <text evidence="1">The sequence shown here is derived from an EMBL/GenBank/DDBJ whole genome shotgun (WGS) entry which is preliminary data.</text>
</comment>
<evidence type="ECO:0000313" key="1">
    <source>
        <dbReference type="EMBL" id="MCF1752952.1"/>
    </source>
</evidence>
<organism evidence="1 2">
    <name type="scientific">Mariniradius sediminis</name>
    <dbReference type="NCBI Taxonomy" id="2909237"/>
    <lineage>
        <taxon>Bacteria</taxon>
        <taxon>Pseudomonadati</taxon>
        <taxon>Bacteroidota</taxon>
        <taxon>Cytophagia</taxon>
        <taxon>Cytophagales</taxon>
        <taxon>Cyclobacteriaceae</taxon>
        <taxon>Mariniradius</taxon>
    </lineage>
</organism>
<dbReference type="InterPro" id="IPR011990">
    <property type="entry name" value="TPR-like_helical_dom_sf"/>
</dbReference>
<dbReference type="RefSeq" id="WP_234862784.1">
    <property type="nucleotide sequence ID" value="NZ_JAKEVZ010000018.1"/>
</dbReference>
<dbReference type="PANTHER" id="PTHR45005">
    <property type="match status" value="1"/>
</dbReference>
<evidence type="ECO:0000313" key="2">
    <source>
        <dbReference type="Proteomes" id="UP001201449"/>
    </source>
</evidence>
<gene>
    <name evidence="1" type="ORF">L0U89_17975</name>
</gene>
<dbReference type="EMBL" id="JAKEVZ010000018">
    <property type="protein sequence ID" value="MCF1752952.1"/>
    <property type="molecule type" value="Genomic_DNA"/>
</dbReference>
<dbReference type="InterPro" id="IPR029035">
    <property type="entry name" value="DHS-like_NAD/FAD-binding_dom"/>
</dbReference>
<keyword evidence="2" id="KW-1185">Reference proteome</keyword>
<accession>A0ABS9BZU0</accession>